<dbReference type="SMART" id="SM00271">
    <property type="entry name" value="DnaJ"/>
    <property type="match status" value="1"/>
</dbReference>
<dbReference type="InterPro" id="IPR018253">
    <property type="entry name" value="DnaJ_domain_CS"/>
</dbReference>
<dbReference type="RefSeq" id="XP_020437752.1">
    <property type="nucleotide sequence ID" value="XM_020571894.1"/>
</dbReference>
<gene>
    <name evidence="6" type="ORF">PPL_00874</name>
</gene>
<name>D3AYV5_HETP5</name>
<dbReference type="OMA" id="KLYMNRA"/>
<evidence type="ECO:0000313" key="7">
    <source>
        <dbReference type="Proteomes" id="UP000001396"/>
    </source>
</evidence>
<dbReference type="InterPro" id="IPR019734">
    <property type="entry name" value="TPR_rpt"/>
</dbReference>
<dbReference type="AlphaFoldDB" id="D3AYV5"/>
<reference evidence="6 7" key="1">
    <citation type="journal article" date="2011" name="Genome Res.">
        <title>Phylogeny-wide analysis of social amoeba genomes highlights ancient origins for complex intercellular communication.</title>
        <authorList>
            <person name="Heidel A.J."/>
            <person name="Lawal H.M."/>
            <person name="Felder M."/>
            <person name="Schilde C."/>
            <person name="Helps N.R."/>
            <person name="Tunggal B."/>
            <person name="Rivero F."/>
            <person name="John U."/>
            <person name="Schleicher M."/>
            <person name="Eichinger L."/>
            <person name="Platzer M."/>
            <person name="Noegel A.A."/>
            <person name="Schaap P."/>
            <person name="Gloeckner G."/>
        </authorList>
    </citation>
    <scope>NUCLEOTIDE SEQUENCE [LARGE SCALE GENOMIC DNA]</scope>
    <source>
        <strain evidence="7">ATCC 26659 / Pp 5 / PN500</strain>
    </source>
</reference>
<dbReference type="STRING" id="670386.D3AYV5"/>
<dbReference type="SUPFAM" id="SSF46565">
    <property type="entry name" value="Chaperone J-domain"/>
    <property type="match status" value="1"/>
</dbReference>
<keyword evidence="2 3" id="KW-0802">TPR repeat</keyword>
<dbReference type="PANTHER" id="PTHR45188:SF2">
    <property type="entry name" value="DNAJ HOMOLOG SUBFAMILY C MEMBER 7"/>
    <property type="match status" value="1"/>
</dbReference>
<dbReference type="PANTHER" id="PTHR45188">
    <property type="entry name" value="DNAJ PROTEIN P58IPK HOMOLOG"/>
    <property type="match status" value="1"/>
</dbReference>
<keyword evidence="6" id="KW-0346">Stress response</keyword>
<dbReference type="Pfam" id="PF00515">
    <property type="entry name" value="TPR_1"/>
    <property type="match status" value="2"/>
</dbReference>
<dbReference type="SUPFAM" id="SSF48452">
    <property type="entry name" value="TPR-like"/>
    <property type="match status" value="3"/>
</dbReference>
<organism evidence="6 7">
    <name type="scientific">Heterostelium pallidum (strain ATCC 26659 / Pp 5 / PN500)</name>
    <name type="common">Cellular slime mold</name>
    <name type="synonym">Polysphondylium pallidum</name>
    <dbReference type="NCBI Taxonomy" id="670386"/>
    <lineage>
        <taxon>Eukaryota</taxon>
        <taxon>Amoebozoa</taxon>
        <taxon>Evosea</taxon>
        <taxon>Eumycetozoa</taxon>
        <taxon>Dictyostelia</taxon>
        <taxon>Acytosteliales</taxon>
        <taxon>Acytosteliaceae</taxon>
        <taxon>Heterostelium</taxon>
    </lineage>
</organism>
<keyword evidence="1" id="KW-0677">Repeat</keyword>
<feature type="repeat" description="TPR" evidence="3">
    <location>
        <begin position="234"/>
        <end position="267"/>
    </location>
</feature>
<dbReference type="Pfam" id="PF00226">
    <property type="entry name" value="DnaJ"/>
    <property type="match status" value="1"/>
</dbReference>
<evidence type="ECO:0000256" key="4">
    <source>
        <dbReference type="SAM" id="MobiDB-lite"/>
    </source>
</evidence>
<keyword evidence="7" id="KW-1185">Reference proteome</keyword>
<dbReference type="PRINTS" id="PR00625">
    <property type="entry name" value="JDOMAIN"/>
</dbReference>
<dbReference type="GeneID" id="31356405"/>
<accession>D3AYV5</accession>
<feature type="compositionally biased region" description="Low complexity" evidence="4">
    <location>
        <begin position="523"/>
        <end position="546"/>
    </location>
</feature>
<dbReference type="Gene3D" id="1.25.40.10">
    <property type="entry name" value="Tetratricopeptide repeat domain"/>
    <property type="match status" value="1"/>
</dbReference>
<dbReference type="PROSITE" id="PS00636">
    <property type="entry name" value="DNAJ_1"/>
    <property type="match status" value="1"/>
</dbReference>
<feature type="region of interest" description="Disordered" evidence="4">
    <location>
        <begin position="496"/>
        <end position="546"/>
    </location>
</feature>
<dbReference type="Gene3D" id="1.10.287.110">
    <property type="entry name" value="DnaJ domain"/>
    <property type="match status" value="1"/>
</dbReference>
<dbReference type="FunCoup" id="D3AYV5">
    <property type="interactions" value="879"/>
</dbReference>
<dbReference type="Proteomes" id="UP000001396">
    <property type="component" value="Unassembled WGS sequence"/>
</dbReference>
<evidence type="ECO:0000256" key="2">
    <source>
        <dbReference type="ARBA" id="ARBA00022803"/>
    </source>
</evidence>
<proteinExistence type="predicted"/>
<dbReference type="InterPro" id="IPR036869">
    <property type="entry name" value="J_dom_sf"/>
</dbReference>
<dbReference type="SMART" id="SM00028">
    <property type="entry name" value="TPR"/>
    <property type="match status" value="7"/>
</dbReference>
<feature type="domain" description="J" evidence="5">
    <location>
        <begin position="360"/>
        <end position="430"/>
    </location>
</feature>
<dbReference type="PROSITE" id="PS50005">
    <property type="entry name" value="TPR"/>
    <property type="match status" value="3"/>
</dbReference>
<dbReference type="InterPro" id="IPR011990">
    <property type="entry name" value="TPR-like_helical_dom_sf"/>
</dbReference>
<dbReference type="InterPro" id="IPR001623">
    <property type="entry name" value="DnaJ_domain"/>
</dbReference>
<dbReference type="EMBL" id="ADBJ01000004">
    <property type="protein sequence ID" value="EFA85645.1"/>
    <property type="molecule type" value="Genomic_DNA"/>
</dbReference>
<feature type="repeat" description="TPR" evidence="3">
    <location>
        <begin position="272"/>
        <end position="305"/>
    </location>
</feature>
<evidence type="ECO:0000259" key="5">
    <source>
        <dbReference type="PROSITE" id="PS50076"/>
    </source>
</evidence>
<comment type="caution">
    <text evidence="6">The sequence shown here is derived from an EMBL/GenBank/DDBJ whole genome shotgun (WGS) entry which is preliminary data.</text>
</comment>
<dbReference type="PROSITE" id="PS50076">
    <property type="entry name" value="DNAJ_2"/>
    <property type="match status" value="1"/>
</dbReference>
<dbReference type="FunFam" id="1.10.287.110:FF:000055">
    <property type="entry name" value="DnaJ subfamily C member 7"/>
    <property type="match status" value="1"/>
</dbReference>
<feature type="repeat" description="TPR" evidence="3">
    <location>
        <begin position="306"/>
        <end position="339"/>
    </location>
</feature>
<feature type="compositionally biased region" description="Gly residues" evidence="4">
    <location>
        <begin position="501"/>
        <end position="513"/>
    </location>
</feature>
<protein>
    <submittedName>
        <fullName evidence="6">DNAJ heat shock N-terminal domain-containing protein</fullName>
    </submittedName>
</protein>
<evidence type="ECO:0000313" key="6">
    <source>
        <dbReference type="EMBL" id="EFA85645.1"/>
    </source>
</evidence>
<dbReference type="InParanoid" id="D3AYV5"/>
<dbReference type="Pfam" id="PF14559">
    <property type="entry name" value="TPR_19"/>
    <property type="match status" value="1"/>
</dbReference>
<dbReference type="CDD" id="cd06257">
    <property type="entry name" value="DnaJ"/>
    <property type="match status" value="1"/>
</dbReference>
<evidence type="ECO:0000256" key="1">
    <source>
        <dbReference type="ARBA" id="ARBA00022737"/>
    </source>
</evidence>
<evidence type="ECO:0000256" key="3">
    <source>
        <dbReference type="PROSITE-ProRule" id="PRU00339"/>
    </source>
</evidence>
<sequence length="546" mass="60576">MDHEALKVKGNDAFKQQNYHAAIQYFTEAIEASNGTIAVYYGNRAAAQLAIGSKSSLAEAIKDSEKAVELDKNFIKGYTRASKAFVQLGKFDQAQTVIVSGLIVDPRNNELLAEKNSIESVKRQFQAAQDNSATNPTQALNQIESVIQQAKYYTPAIILKAKLLLESKQYSKASTLVASLLQEDQTQPEYLYLRGMALYYSNSLPSAAQHFQNSLVYDPDYAPSRVALKRLRQIELKKKEGNDAFTSKNYTQAYQLFSDALEIDPKFDLMNAQLYNNRAAAAVQLNKITDAIADCTKAIDLDPNYVKAISRRAQCYMKEEMYEDAVRDYEKAKSLDPENADIHNNLKQAKIDLKKSLKKDYYKILGVSKEANESEIKKAYRKLALQYHPDKNSTLPEEDKLKAERLFKDVGEAYSVLSDPKKKQRYDLGQDENGMPFDSEGFSGFGGGGGMDYSNIFNMFMRGGMGGGGMGGMGGFQQQGFGGGGGMPFHFHGGDDDDDFGGFGGGHPFGGGFRQQHSHQHQHQQQQRGGSKRSSSSQGQSGFRWG</sequence>